<evidence type="ECO:0000256" key="1">
    <source>
        <dbReference type="ARBA" id="ARBA00001971"/>
    </source>
</evidence>
<keyword evidence="6" id="KW-0560">Oxidoreductase</keyword>
<dbReference type="CDD" id="cd11059">
    <property type="entry name" value="CYP_fungal"/>
    <property type="match status" value="1"/>
</dbReference>
<dbReference type="STRING" id="669874.A0A1E4TXZ7"/>
<dbReference type="AlphaFoldDB" id="A0A1E4TXZ7"/>
<dbReference type="SUPFAM" id="SSF48264">
    <property type="entry name" value="Cytochrome P450"/>
    <property type="match status" value="1"/>
</dbReference>
<name>A0A1E4TXZ7_PACTA</name>
<gene>
    <name evidence="8" type="ORF">PACTADRAFT_32101</name>
</gene>
<evidence type="ECO:0000256" key="7">
    <source>
        <dbReference type="SAM" id="Phobius"/>
    </source>
</evidence>
<evidence type="ECO:0000256" key="4">
    <source>
        <dbReference type="ARBA" id="ARBA00023004"/>
    </source>
</evidence>
<keyword evidence="6" id="KW-0503">Monooxygenase</keyword>
<dbReference type="Pfam" id="PF00067">
    <property type="entry name" value="p450"/>
    <property type="match status" value="1"/>
</dbReference>
<dbReference type="InterPro" id="IPR050121">
    <property type="entry name" value="Cytochrome_P450_monoxygenase"/>
</dbReference>
<evidence type="ECO:0000256" key="6">
    <source>
        <dbReference type="RuleBase" id="RU000461"/>
    </source>
</evidence>
<dbReference type="GO" id="GO:0004497">
    <property type="term" value="F:monooxygenase activity"/>
    <property type="evidence" value="ECO:0007669"/>
    <property type="project" value="UniProtKB-KW"/>
</dbReference>
<keyword evidence="7" id="KW-0812">Transmembrane</keyword>
<dbReference type="PRINTS" id="PR00385">
    <property type="entry name" value="P450"/>
</dbReference>
<evidence type="ECO:0000313" key="8">
    <source>
        <dbReference type="EMBL" id="ODV96599.1"/>
    </source>
</evidence>
<dbReference type="InterPro" id="IPR002403">
    <property type="entry name" value="Cyt_P450_E_grp-IV"/>
</dbReference>
<keyword evidence="5 6" id="KW-0349">Heme</keyword>
<feature type="transmembrane region" description="Helical" evidence="7">
    <location>
        <begin position="14"/>
        <end position="37"/>
    </location>
</feature>
<organism evidence="8 9">
    <name type="scientific">Pachysolen tannophilus NRRL Y-2460</name>
    <dbReference type="NCBI Taxonomy" id="669874"/>
    <lineage>
        <taxon>Eukaryota</taxon>
        <taxon>Fungi</taxon>
        <taxon>Dikarya</taxon>
        <taxon>Ascomycota</taxon>
        <taxon>Saccharomycotina</taxon>
        <taxon>Pichiomycetes</taxon>
        <taxon>Pachysolenaceae</taxon>
        <taxon>Pachysolen</taxon>
    </lineage>
</organism>
<proteinExistence type="inferred from homology"/>
<keyword evidence="4 5" id="KW-0408">Iron</keyword>
<dbReference type="GO" id="GO:0020037">
    <property type="term" value="F:heme binding"/>
    <property type="evidence" value="ECO:0007669"/>
    <property type="project" value="InterPro"/>
</dbReference>
<dbReference type="GO" id="GO:0005506">
    <property type="term" value="F:iron ion binding"/>
    <property type="evidence" value="ECO:0007669"/>
    <property type="project" value="InterPro"/>
</dbReference>
<dbReference type="InterPro" id="IPR036396">
    <property type="entry name" value="Cyt_P450_sf"/>
</dbReference>
<dbReference type="GO" id="GO:0016705">
    <property type="term" value="F:oxidoreductase activity, acting on paired donors, with incorporation or reduction of molecular oxygen"/>
    <property type="evidence" value="ECO:0007669"/>
    <property type="project" value="InterPro"/>
</dbReference>
<keyword evidence="9" id="KW-1185">Reference proteome</keyword>
<keyword evidence="7" id="KW-0472">Membrane</keyword>
<evidence type="ECO:0000256" key="3">
    <source>
        <dbReference type="ARBA" id="ARBA00022723"/>
    </source>
</evidence>
<dbReference type="EMBL" id="KV454012">
    <property type="protein sequence ID" value="ODV96599.1"/>
    <property type="molecule type" value="Genomic_DNA"/>
</dbReference>
<comment type="cofactor">
    <cofactor evidence="1 5">
        <name>heme</name>
        <dbReference type="ChEBI" id="CHEBI:30413"/>
    </cofactor>
</comment>
<dbReference type="OrthoDB" id="1470350at2759"/>
<accession>A0A1E4TXZ7</accession>
<keyword evidence="7" id="KW-1133">Transmembrane helix</keyword>
<keyword evidence="3 5" id="KW-0479">Metal-binding</keyword>
<dbReference type="InterPro" id="IPR001128">
    <property type="entry name" value="Cyt_P450"/>
</dbReference>
<evidence type="ECO:0000256" key="2">
    <source>
        <dbReference type="ARBA" id="ARBA00010617"/>
    </source>
</evidence>
<dbReference type="InterPro" id="IPR017972">
    <property type="entry name" value="Cyt_P450_CS"/>
</dbReference>
<protein>
    <recommendedName>
        <fullName evidence="10">Cytochrome P450</fullName>
    </recommendedName>
</protein>
<comment type="similarity">
    <text evidence="2 6">Belongs to the cytochrome P450 family.</text>
</comment>
<dbReference type="PANTHER" id="PTHR24305">
    <property type="entry name" value="CYTOCHROME P450"/>
    <property type="match status" value="1"/>
</dbReference>
<dbReference type="PRINTS" id="PR00465">
    <property type="entry name" value="EP450IV"/>
</dbReference>
<feature type="binding site" description="axial binding residue" evidence="5">
    <location>
        <position position="446"/>
    </location>
    <ligand>
        <name>heme</name>
        <dbReference type="ChEBI" id="CHEBI:30413"/>
    </ligand>
    <ligandPart>
        <name>Fe</name>
        <dbReference type="ChEBI" id="CHEBI:18248"/>
    </ligandPart>
</feature>
<dbReference type="Proteomes" id="UP000094236">
    <property type="component" value="Unassembled WGS sequence"/>
</dbReference>
<sequence>MGVNFNAVLAHEELIRILAIIFFGIIVYHFLLYPIFLHPLKKIPGPKIACLTKYWILYITWSEQRNKVVHELHKKYGPVIRIGPDEIDISDSSYIKNIYVDNFDKSNFYKEFGAYGVFNSFSLLTRREHKDSRKISHKFYSKTSVTSNDIQPMVRDIVSQTLQIINKRRQESESVEVYNLFQMMAMDVVSCFSFGKQNARLLLSDPDGYGMEILNAFRLQSSAWFWTTLLPQWRRFAISKAIEKASAVASDWIKQQTLFTLSDLQDEQNTLTKVLSEGGKSPLEVAAEIQDHIAAGHQTTGITLAYCLWELSKNPECQKFLQNELSSKIDFKDADFRPPLYQEIDELPYLNAVLNETYRLHASIPGQEPRISPKQGFKWRGSKETPEVLIPANTIVSMQPFTLHRDPEIFPDPEKFNPERWLIEDKEQLKIMNRQMMTFGAGVRMCIGMNLAVEEMKLILCGLYPRFSTFLDDSFDYNDKMQMVDKYTTHPKGHECKLIFKPIGETI</sequence>
<reference evidence="9" key="1">
    <citation type="submission" date="2016-05" db="EMBL/GenBank/DDBJ databases">
        <title>Comparative genomics of biotechnologically important yeasts.</title>
        <authorList>
            <consortium name="DOE Joint Genome Institute"/>
            <person name="Riley R."/>
            <person name="Haridas S."/>
            <person name="Wolfe K.H."/>
            <person name="Lopes M.R."/>
            <person name="Hittinger C.T."/>
            <person name="Goker M."/>
            <person name="Salamov A."/>
            <person name="Wisecaver J."/>
            <person name="Long T.M."/>
            <person name="Aerts A.L."/>
            <person name="Barry K."/>
            <person name="Choi C."/>
            <person name="Clum A."/>
            <person name="Coughlan A.Y."/>
            <person name="Deshpande S."/>
            <person name="Douglass A.P."/>
            <person name="Hanson S.J."/>
            <person name="Klenk H.-P."/>
            <person name="Labutti K."/>
            <person name="Lapidus A."/>
            <person name="Lindquist E."/>
            <person name="Lipzen A."/>
            <person name="Meier-Kolthoff J.P."/>
            <person name="Ohm R.A."/>
            <person name="Otillar R.P."/>
            <person name="Pangilinan J."/>
            <person name="Peng Y."/>
            <person name="Rokas A."/>
            <person name="Rosa C.A."/>
            <person name="Scheuner C."/>
            <person name="Sibirny A.A."/>
            <person name="Slot J.C."/>
            <person name="Stielow J.B."/>
            <person name="Sun H."/>
            <person name="Kurtzman C.P."/>
            <person name="Blackwell M."/>
            <person name="Grigoriev I.V."/>
            <person name="Jeffries T.W."/>
        </authorList>
    </citation>
    <scope>NUCLEOTIDE SEQUENCE [LARGE SCALE GENOMIC DNA]</scope>
    <source>
        <strain evidence="9">NRRL Y-2460</strain>
    </source>
</reference>
<dbReference type="Gene3D" id="1.10.630.10">
    <property type="entry name" value="Cytochrome P450"/>
    <property type="match status" value="1"/>
</dbReference>
<evidence type="ECO:0000313" key="9">
    <source>
        <dbReference type="Proteomes" id="UP000094236"/>
    </source>
</evidence>
<evidence type="ECO:0000256" key="5">
    <source>
        <dbReference type="PIRSR" id="PIRSR602403-1"/>
    </source>
</evidence>
<evidence type="ECO:0008006" key="10">
    <source>
        <dbReference type="Google" id="ProtNLM"/>
    </source>
</evidence>
<dbReference type="PANTHER" id="PTHR24305:SF166">
    <property type="entry name" value="CYTOCHROME P450 12A4, MITOCHONDRIAL-RELATED"/>
    <property type="match status" value="1"/>
</dbReference>
<dbReference type="PROSITE" id="PS00086">
    <property type="entry name" value="CYTOCHROME_P450"/>
    <property type="match status" value="1"/>
</dbReference>